<feature type="compositionally biased region" description="Basic and acidic residues" evidence="4">
    <location>
        <begin position="94"/>
        <end position="106"/>
    </location>
</feature>
<feature type="domain" description="Plastid lipid-associated protein/fibrillin conserved" evidence="5">
    <location>
        <begin position="276"/>
        <end position="498"/>
    </location>
</feature>
<evidence type="ECO:0000256" key="1">
    <source>
        <dbReference type="ARBA" id="ARBA00004474"/>
    </source>
</evidence>
<dbReference type="OrthoDB" id="498392at2759"/>
<protein>
    <recommendedName>
        <fullName evidence="5">Plastid lipid-associated protein/fibrillin conserved domain-containing protein</fullName>
    </recommendedName>
</protein>
<dbReference type="InterPro" id="IPR006843">
    <property type="entry name" value="PAP/fibrillin_dom"/>
</dbReference>
<keyword evidence="7" id="KW-1185">Reference proteome</keyword>
<comment type="subcellular location">
    <subcellularLocation>
        <location evidence="1">Plastid</location>
    </subcellularLocation>
</comment>
<evidence type="ECO:0000313" key="7">
    <source>
        <dbReference type="Proteomes" id="UP001153076"/>
    </source>
</evidence>
<accession>A0A9Q1KT54</accession>
<dbReference type="Pfam" id="PF04755">
    <property type="entry name" value="PAP_fibrillin"/>
    <property type="match status" value="2"/>
</dbReference>
<dbReference type="PANTHER" id="PTHR31906">
    <property type="entry name" value="PLASTID-LIPID-ASSOCIATED PROTEIN 4, CHLOROPLASTIC-RELATED"/>
    <property type="match status" value="1"/>
</dbReference>
<gene>
    <name evidence="6" type="ORF">Cgig2_022047</name>
</gene>
<feature type="domain" description="Plastid lipid-associated protein/fibrillin conserved" evidence="5">
    <location>
        <begin position="609"/>
        <end position="845"/>
    </location>
</feature>
<dbReference type="EMBL" id="JAKOGI010000030">
    <property type="protein sequence ID" value="KAJ8448419.1"/>
    <property type="molecule type" value="Genomic_DNA"/>
</dbReference>
<evidence type="ECO:0000259" key="5">
    <source>
        <dbReference type="Pfam" id="PF04755"/>
    </source>
</evidence>
<feature type="region of interest" description="Disordered" evidence="4">
    <location>
        <begin position="517"/>
        <end position="581"/>
    </location>
</feature>
<keyword evidence="3" id="KW-0809">Transit peptide</keyword>
<proteinExistence type="predicted"/>
<feature type="region of interest" description="Disordered" evidence="4">
    <location>
        <begin position="64"/>
        <end position="110"/>
    </location>
</feature>
<dbReference type="GO" id="GO:0009536">
    <property type="term" value="C:plastid"/>
    <property type="evidence" value="ECO:0007669"/>
    <property type="project" value="UniProtKB-SubCell"/>
</dbReference>
<name>A0A9Q1KT54_9CARY</name>
<sequence length="855" mass="91855">MRHLKRQASFLTTVVDYREYDIPTTPVLHHPQHPSLSSARHTSRTFVARFSSSAGGSKRIGKRIPFIPDKWGGKPDPISVPEPDLTRSTAPDSPIRDIEDKDKEKVSSGPSGFIAGAANSVFSKMKNEVDRVGSVTSKTVAGASDIISGASGLVTGAADSAIHEIKDESSRITRIASDVVAGEPGSAIRDIKDESDRVKTTVTNVVTGASDVLDGAADSTVGEIKGESGRVIGIASGVIEGAADEAIREIKDESGRVIGTVSSVAAGVSEAIETLKLKRALVDTAHGTDFGFRASAQVRAEVSELVTKLEKVNPNPNPIEVPAVLDGTWVLVYTANSELSPLLAVGSTPLLKVEKITQAIDTRTQTVENSCTLSSGFLTFSFSASASFEVRSPSRIQVQFKEVTFEPPAIKPRLDIPENVEIFGQKITLSPAQQLLHPVQQVLNPVEDAAAASISQRLFGLPSLKLPIPGARTRSWLLISYVDEDLRISRGDGGLFVLVKQGRKMSVLPTPPSLLLPRTPVLHHPQHPRLSYPRHPSRTFASSSDGGGSKWQATPSIPDEWGEKPEPISVPEPELTRFAAPDSPIREIEDEWAGVAGDGAPPTRRDNGDLKRALVDTVYGTDFGFRASAEVRAEASELISKLEAVNPNPNPTEVPNLLDGNWVLSDMCNNELHGLANSTPPPRASIRYTANSELLPLLAVGATPLLKVEKITQAIDTSNQTVENSSTLSSPFATFSFSAYASFEVRSPSRIQVQFKEATFKPPEIKSRFDLPESVEVFGQKVTLSPVQQLLNPVQEAAAGISRALYGLPPLKLPIPGEQAQSWLLISYLDEDLRISRGDGGLFVLVKEGSSLLEQ</sequence>
<evidence type="ECO:0000256" key="4">
    <source>
        <dbReference type="SAM" id="MobiDB-lite"/>
    </source>
</evidence>
<evidence type="ECO:0000256" key="2">
    <source>
        <dbReference type="ARBA" id="ARBA00022640"/>
    </source>
</evidence>
<reference evidence="6" key="1">
    <citation type="submission" date="2022-04" db="EMBL/GenBank/DDBJ databases">
        <title>Carnegiea gigantea Genome sequencing and assembly v2.</title>
        <authorList>
            <person name="Copetti D."/>
            <person name="Sanderson M.J."/>
            <person name="Burquez A."/>
            <person name="Wojciechowski M.F."/>
        </authorList>
    </citation>
    <scope>NUCLEOTIDE SEQUENCE</scope>
    <source>
        <strain evidence="6">SGP5-SGP5p</strain>
        <tissue evidence="6">Aerial part</tissue>
    </source>
</reference>
<comment type="caution">
    <text evidence="6">The sequence shown here is derived from an EMBL/GenBank/DDBJ whole genome shotgun (WGS) entry which is preliminary data.</text>
</comment>
<evidence type="ECO:0000313" key="6">
    <source>
        <dbReference type="EMBL" id="KAJ8448419.1"/>
    </source>
</evidence>
<organism evidence="6 7">
    <name type="scientific">Carnegiea gigantea</name>
    <dbReference type="NCBI Taxonomy" id="171969"/>
    <lineage>
        <taxon>Eukaryota</taxon>
        <taxon>Viridiplantae</taxon>
        <taxon>Streptophyta</taxon>
        <taxon>Embryophyta</taxon>
        <taxon>Tracheophyta</taxon>
        <taxon>Spermatophyta</taxon>
        <taxon>Magnoliopsida</taxon>
        <taxon>eudicotyledons</taxon>
        <taxon>Gunneridae</taxon>
        <taxon>Pentapetalae</taxon>
        <taxon>Caryophyllales</taxon>
        <taxon>Cactineae</taxon>
        <taxon>Cactaceae</taxon>
        <taxon>Cactoideae</taxon>
        <taxon>Echinocereeae</taxon>
        <taxon>Carnegiea</taxon>
    </lineage>
</organism>
<dbReference type="AlphaFoldDB" id="A0A9Q1KT54"/>
<dbReference type="Proteomes" id="UP001153076">
    <property type="component" value="Unassembled WGS sequence"/>
</dbReference>
<evidence type="ECO:0000256" key="3">
    <source>
        <dbReference type="ARBA" id="ARBA00022946"/>
    </source>
</evidence>
<keyword evidence="2" id="KW-0934">Plastid</keyword>
<dbReference type="InterPro" id="IPR039633">
    <property type="entry name" value="PAP"/>
</dbReference>